<feature type="chain" id="PRO_5038815203" evidence="5">
    <location>
        <begin position="32"/>
        <end position="293"/>
    </location>
</feature>
<accession>A0A1E3RLL9</accession>
<name>A0A1E3RLL9_MYCFV</name>
<keyword evidence="4" id="KW-1015">Disulfide bond</keyword>
<evidence type="ECO:0000256" key="4">
    <source>
        <dbReference type="ARBA" id="ARBA00023157"/>
    </source>
</evidence>
<dbReference type="InterPro" id="IPR029058">
    <property type="entry name" value="AB_hydrolase_fold"/>
</dbReference>
<reference evidence="7" key="1">
    <citation type="submission" date="2016-09" db="EMBL/GenBank/DDBJ databases">
        <authorList>
            <person name="Greninger A.L."/>
            <person name="Jerome K.R."/>
            <person name="Mcnair B."/>
            <person name="Wallis C."/>
            <person name="Fang F."/>
        </authorList>
    </citation>
    <scope>NUCLEOTIDE SEQUENCE [LARGE SCALE GENOMIC DNA]</scope>
    <source>
        <strain evidence="7">M6</strain>
    </source>
</reference>
<dbReference type="GO" id="GO:0052689">
    <property type="term" value="F:carboxylic ester hydrolase activity"/>
    <property type="evidence" value="ECO:0007669"/>
    <property type="project" value="UniProtKB-KW"/>
</dbReference>
<dbReference type="AlphaFoldDB" id="A0A1E3RLL9"/>
<gene>
    <name evidence="6" type="ORF">BHQ18_08460</name>
</gene>
<evidence type="ECO:0000313" key="6">
    <source>
        <dbReference type="EMBL" id="ODQ90759.1"/>
    </source>
</evidence>
<dbReference type="SUPFAM" id="SSF53474">
    <property type="entry name" value="alpha/beta-Hydrolases"/>
    <property type="match status" value="1"/>
</dbReference>
<evidence type="ECO:0000256" key="2">
    <source>
        <dbReference type="ARBA" id="ARBA00022487"/>
    </source>
</evidence>
<dbReference type="PANTHER" id="PTHR33630:SF9">
    <property type="entry name" value="CUTINASE 4"/>
    <property type="match status" value="1"/>
</dbReference>
<dbReference type="EMBL" id="MIHA01000005">
    <property type="protein sequence ID" value="ODQ90759.1"/>
    <property type="molecule type" value="Genomic_DNA"/>
</dbReference>
<protein>
    <submittedName>
        <fullName evidence="6">Cutinase</fullName>
    </submittedName>
</protein>
<keyword evidence="5" id="KW-0732">Signal</keyword>
<keyword evidence="2" id="KW-0719">Serine esterase</keyword>
<dbReference type="SMART" id="SM01110">
    <property type="entry name" value="Cutinase"/>
    <property type="match status" value="1"/>
</dbReference>
<proteinExistence type="inferred from homology"/>
<keyword evidence="3" id="KW-0378">Hydrolase</keyword>
<evidence type="ECO:0000313" key="7">
    <source>
        <dbReference type="Proteomes" id="UP000094053"/>
    </source>
</evidence>
<comment type="caution">
    <text evidence="6">The sequence shown here is derived from an EMBL/GenBank/DDBJ whole genome shotgun (WGS) entry which is preliminary data.</text>
</comment>
<organism evidence="6 7">
    <name type="scientific">Mycolicibacterium flavescens</name>
    <name type="common">Mycobacterium flavescens</name>
    <dbReference type="NCBI Taxonomy" id="1776"/>
    <lineage>
        <taxon>Bacteria</taxon>
        <taxon>Bacillati</taxon>
        <taxon>Actinomycetota</taxon>
        <taxon>Actinomycetes</taxon>
        <taxon>Mycobacteriales</taxon>
        <taxon>Mycobacteriaceae</taxon>
        <taxon>Mycolicibacterium</taxon>
    </lineage>
</organism>
<dbReference type="STRING" id="1776.BHQ18_08460"/>
<dbReference type="PANTHER" id="PTHR33630">
    <property type="entry name" value="CUTINASE RV1984C-RELATED-RELATED"/>
    <property type="match status" value="1"/>
</dbReference>
<keyword evidence="7" id="KW-1185">Reference proteome</keyword>
<feature type="signal peptide" evidence="5">
    <location>
        <begin position="1"/>
        <end position="31"/>
    </location>
</feature>
<dbReference type="InterPro" id="IPR000675">
    <property type="entry name" value="Cutinase/axe"/>
</dbReference>
<evidence type="ECO:0000256" key="5">
    <source>
        <dbReference type="SAM" id="SignalP"/>
    </source>
</evidence>
<comment type="similarity">
    <text evidence="1">Belongs to the cutinase family.</text>
</comment>
<evidence type="ECO:0000256" key="3">
    <source>
        <dbReference type="ARBA" id="ARBA00022801"/>
    </source>
</evidence>
<sequence>MPWSGQEGKGFMFGRLTAFASAAAVAGAAFAGMSGMSLASADPGCPDVHWFGAAGSGQRDGNLTANAGMGDDVYQSFLDLQQLVAADGRTMTAEAVEYPAVAVPDDDGGVGDWLGFMGSVDTGATALNAQYAAFSAKCPASKVIFAGYSQGAMVVHRNLHALGANPNVAGALLIADGDRLPTDTTFNIGSVTAVPGAGKGVAQDWPILARAPQGLPPEIGARTISVCELGDAVCDYDPEAEEVSKVATMIHTSYTTASGGYRWTQPLYQLLGGAPVAPEAQPVTPLGATVPAE</sequence>
<evidence type="ECO:0000256" key="1">
    <source>
        <dbReference type="ARBA" id="ARBA00007534"/>
    </source>
</evidence>
<dbReference type="Pfam" id="PF01083">
    <property type="entry name" value="Cutinase"/>
    <property type="match status" value="1"/>
</dbReference>
<dbReference type="Gene3D" id="3.40.50.1820">
    <property type="entry name" value="alpha/beta hydrolase"/>
    <property type="match status" value="1"/>
</dbReference>
<dbReference type="Proteomes" id="UP000094053">
    <property type="component" value="Unassembled WGS sequence"/>
</dbReference>